<sequence>SFIIDSPKGERIMELKTRKTRTKHKMGTAEGGKIEVEYQYPEYADFDEFVAAAGSPEAGLQFVNNAVRDDAGARVREVITDAPETGITEEEIKLRAQEAGKNFQPIARSTNKEKAQELDSILARVRTEGASAVAEDLLALAARLQ</sequence>
<protein>
    <submittedName>
        <fullName evidence="1">Uncharacterized protein</fullName>
    </submittedName>
</protein>
<dbReference type="EMBL" id="LAZR01066377">
    <property type="protein sequence ID" value="KKK53686.1"/>
    <property type="molecule type" value="Genomic_DNA"/>
</dbReference>
<accession>A0A0F8Z0H7</accession>
<feature type="non-terminal residue" evidence="1">
    <location>
        <position position="1"/>
    </location>
</feature>
<dbReference type="AlphaFoldDB" id="A0A0F8Z0H7"/>
<evidence type="ECO:0000313" key="1">
    <source>
        <dbReference type="EMBL" id="KKK53686.1"/>
    </source>
</evidence>
<reference evidence="1" key="1">
    <citation type="journal article" date="2015" name="Nature">
        <title>Complex archaea that bridge the gap between prokaryotes and eukaryotes.</title>
        <authorList>
            <person name="Spang A."/>
            <person name="Saw J.H."/>
            <person name="Jorgensen S.L."/>
            <person name="Zaremba-Niedzwiedzka K."/>
            <person name="Martijn J."/>
            <person name="Lind A.E."/>
            <person name="van Eijk R."/>
            <person name="Schleper C."/>
            <person name="Guy L."/>
            <person name="Ettema T.J."/>
        </authorList>
    </citation>
    <scope>NUCLEOTIDE SEQUENCE</scope>
</reference>
<proteinExistence type="predicted"/>
<gene>
    <name evidence="1" type="ORF">LCGC14_3092300</name>
</gene>
<organism evidence="1">
    <name type="scientific">marine sediment metagenome</name>
    <dbReference type="NCBI Taxonomy" id="412755"/>
    <lineage>
        <taxon>unclassified sequences</taxon>
        <taxon>metagenomes</taxon>
        <taxon>ecological metagenomes</taxon>
    </lineage>
</organism>
<comment type="caution">
    <text evidence="1">The sequence shown here is derived from an EMBL/GenBank/DDBJ whole genome shotgun (WGS) entry which is preliminary data.</text>
</comment>
<name>A0A0F8Z0H7_9ZZZZ</name>